<dbReference type="KEGG" id="sat:SYN_02985"/>
<gene>
    <name evidence="9" type="ORF">SYN_02985</name>
</gene>
<organism evidence="9 10">
    <name type="scientific">Syntrophus aciditrophicus (strain SB)</name>
    <dbReference type="NCBI Taxonomy" id="56780"/>
    <lineage>
        <taxon>Bacteria</taxon>
        <taxon>Pseudomonadati</taxon>
        <taxon>Thermodesulfobacteriota</taxon>
        <taxon>Syntrophia</taxon>
        <taxon>Syntrophales</taxon>
        <taxon>Syntrophaceae</taxon>
        <taxon>Syntrophus</taxon>
    </lineage>
</organism>
<evidence type="ECO:0000259" key="8">
    <source>
        <dbReference type="Pfam" id="PF09115"/>
    </source>
</evidence>
<dbReference type="InterPro" id="IPR027417">
    <property type="entry name" value="P-loop_NTPase"/>
</dbReference>
<evidence type="ECO:0000313" key="9">
    <source>
        <dbReference type="EMBL" id="ABC77673.1"/>
    </source>
</evidence>
<dbReference type="GO" id="GO:0006261">
    <property type="term" value="P:DNA-templated DNA replication"/>
    <property type="evidence" value="ECO:0007669"/>
    <property type="project" value="TreeGrafter"/>
</dbReference>
<dbReference type="GO" id="GO:0009360">
    <property type="term" value="C:DNA polymerase III complex"/>
    <property type="evidence" value="ECO:0007669"/>
    <property type="project" value="InterPro"/>
</dbReference>
<dbReference type="SUPFAM" id="SSF52540">
    <property type="entry name" value="P-loop containing nucleoside triphosphate hydrolases"/>
    <property type="match status" value="1"/>
</dbReference>
<dbReference type="Pfam" id="PF13177">
    <property type="entry name" value="DNA_pol3_delta2"/>
    <property type="match status" value="1"/>
</dbReference>
<dbReference type="FunFam" id="3.40.50.300:FF:001255">
    <property type="entry name" value="DNA polymerase III subunit delta"/>
    <property type="match status" value="1"/>
</dbReference>
<sequence>MEAFLMSFKDILGHAKPIGILQNAIQHNRMAHAYLFHGMAGVGKLTLALNFAKALNCLQGASDACDCCISCIKTDHRNHPDIEMIEAEGQYIRIDAVKDLQERMKFKPMEGKKRVAILVDADRLNNAAANALLKTLEEPSPANILILVTDRPYQLPITILSRCQQIRFNPLAQEIVTTLLHERFSVENTQAGLLAAASGGSIGKALDLNREAYLTLKNEVLNFIAGISADSSLHRLTFLRFLSDDKRDIMDKLDILRTFFRDVLILRETGRAEGLMHQDRVDQITAFAGKRTTGDILTAIRAIDSAERRLIQNTNKSLTLEVMMFKLAL</sequence>
<dbReference type="PANTHER" id="PTHR11669">
    <property type="entry name" value="REPLICATION FACTOR C / DNA POLYMERASE III GAMMA-TAU SUBUNIT"/>
    <property type="match status" value="1"/>
</dbReference>
<dbReference type="eggNOG" id="COG2812">
    <property type="taxonomic scope" value="Bacteria"/>
</dbReference>
<dbReference type="NCBIfam" id="TIGR00678">
    <property type="entry name" value="holB"/>
    <property type="match status" value="1"/>
</dbReference>
<dbReference type="STRING" id="56780.SYN_02985"/>
<comment type="catalytic activity">
    <reaction evidence="7">
        <text>DNA(n) + a 2'-deoxyribonucleoside 5'-triphosphate = DNA(n+1) + diphosphate</text>
        <dbReference type="Rhea" id="RHEA:22508"/>
        <dbReference type="Rhea" id="RHEA-COMP:17339"/>
        <dbReference type="Rhea" id="RHEA-COMP:17340"/>
        <dbReference type="ChEBI" id="CHEBI:33019"/>
        <dbReference type="ChEBI" id="CHEBI:61560"/>
        <dbReference type="ChEBI" id="CHEBI:173112"/>
        <dbReference type="EC" id="2.7.7.7"/>
    </reaction>
</comment>
<dbReference type="GO" id="GO:0003887">
    <property type="term" value="F:DNA-directed DNA polymerase activity"/>
    <property type="evidence" value="ECO:0007669"/>
    <property type="project" value="UniProtKB-KW"/>
</dbReference>
<evidence type="ECO:0000256" key="5">
    <source>
        <dbReference type="ARBA" id="ARBA00022705"/>
    </source>
</evidence>
<keyword evidence="4" id="KW-0548">Nucleotidyltransferase</keyword>
<proteinExistence type="predicted"/>
<dbReference type="EMBL" id="CP000252">
    <property type="protein sequence ID" value="ABC77673.1"/>
    <property type="molecule type" value="Genomic_DNA"/>
</dbReference>
<dbReference type="PANTHER" id="PTHR11669:SF8">
    <property type="entry name" value="DNA POLYMERASE III SUBUNIT DELTA"/>
    <property type="match status" value="1"/>
</dbReference>
<keyword evidence="6" id="KW-0239">DNA-directed DNA polymerase</keyword>
<evidence type="ECO:0000256" key="6">
    <source>
        <dbReference type="ARBA" id="ARBA00022932"/>
    </source>
</evidence>
<dbReference type="FunCoup" id="Q2LUA9">
    <property type="interactions" value="160"/>
</dbReference>
<protein>
    <recommendedName>
        <fullName evidence="2">DNA polymerase III subunit delta'</fullName>
        <ecNumber evidence="1">2.7.7.7</ecNumber>
    </recommendedName>
</protein>
<dbReference type="InterPro" id="IPR015199">
    <property type="entry name" value="DNA_pol_III_delta_C"/>
</dbReference>
<dbReference type="GO" id="GO:0008408">
    <property type="term" value="F:3'-5' exonuclease activity"/>
    <property type="evidence" value="ECO:0007669"/>
    <property type="project" value="InterPro"/>
</dbReference>
<dbReference type="GO" id="GO:0003677">
    <property type="term" value="F:DNA binding"/>
    <property type="evidence" value="ECO:0007669"/>
    <property type="project" value="InterPro"/>
</dbReference>
<keyword evidence="5" id="KW-0235">DNA replication</keyword>
<name>Q2LUA9_SYNAS</name>
<dbReference type="InterPro" id="IPR004622">
    <property type="entry name" value="DNA_pol_HolB"/>
</dbReference>
<evidence type="ECO:0000313" key="10">
    <source>
        <dbReference type="Proteomes" id="UP000001933"/>
    </source>
</evidence>
<evidence type="ECO:0000256" key="1">
    <source>
        <dbReference type="ARBA" id="ARBA00012417"/>
    </source>
</evidence>
<evidence type="ECO:0000256" key="2">
    <source>
        <dbReference type="ARBA" id="ARBA00014363"/>
    </source>
</evidence>
<reference evidence="9 10" key="1">
    <citation type="journal article" date="2007" name="Proc. Natl. Acad. Sci. U.S.A.">
        <title>The genome of Syntrophus aciditrophicus: life at the thermodynamic limit of microbial growth.</title>
        <authorList>
            <person name="McInerney M.J."/>
            <person name="Rohlin L."/>
            <person name="Mouttaki H."/>
            <person name="Kim U."/>
            <person name="Krupp R.S."/>
            <person name="Rios-Hernandez L."/>
            <person name="Sieber J."/>
            <person name="Struchtemeyer C.G."/>
            <person name="Bhattacharyya A."/>
            <person name="Campbell J.W."/>
            <person name="Gunsalus R.P."/>
        </authorList>
    </citation>
    <scope>NUCLEOTIDE SEQUENCE [LARGE SCALE GENOMIC DNA]</scope>
    <source>
        <strain evidence="9 10">SB</strain>
    </source>
</reference>
<dbReference type="Gene3D" id="3.40.50.300">
    <property type="entry name" value="P-loop containing nucleotide triphosphate hydrolases"/>
    <property type="match status" value="1"/>
</dbReference>
<dbReference type="EC" id="2.7.7.7" evidence="1"/>
<dbReference type="Proteomes" id="UP000001933">
    <property type="component" value="Chromosome"/>
</dbReference>
<keyword evidence="3" id="KW-0808">Transferase</keyword>
<feature type="domain" description="DNA polymerase III delta subunit C-terminal" evidence="8">
    <location>
        <begin position="234"/>
        <end position="327"/>
    </location>
</feature>
<evidence type="ECO:0000256" key="7">
    <source>
        <dbReference type="ARBA" id="ARBA00049244"/>
    </source>
</evidence>
<evidence type="ECO:0000256" key="4">
    <source>
        <dbReference type="ARBA" id="ARBA00022695"/>
    </source>
</evidence>
<dbReference type="AlphaFoldDB" id="Q2LUA9"/>
<accession>Q2LUA9</accession>
<dbReference type="InParanoid" id="Q2LUA9"/>
<keyword evidence="10" id="KW-1185">Reference proteome</keyword>
<dbReference type="Pfam" id="PF09115">
    <property type="entry name" value="DNApol3-delta_C"/>
    <property type="match status" value="1"/>
</dbReference>
<dbReference type="InterPro" id="IPR050238">
    <property type="entry name" value="DNA_Rep/Repair_Clamp_Loader"/>
</dbReference>
<evidence type="ECO:0000256" key="3">
    <source>
        <dbReference type="ARBA" id="ARBA00022679"/>
    </source>
</evidence>
<dbReference type="HOGENOM" id="CLU_006229_4_5_7"/>